<organism evidence="13 14">
    <name type="scientific">Streptomyces griseoloalbus</name>
    <dbReference type="NCBI Taxonomy" id="67303"/>
    <lineage>
        <taxon>Bacteria</taxon>
        <taxon>Bacillati</taxon>
        <taxon>Actinomycetota</taxon>
        <taxon>Actinomycetes</taxon>
        <taxon>Kitasatosporales</taxon>
        <taxon>Streptomycetaceae</taxon>
        <taxon>Streptomyces</taxon>
    </lineage>
</organism>
<keyword evidence="5 11" id="KW-0408">Iron</keyword>
<evidence type="ECO:0000256" key="11">
    <source>
        <dbReference type="HAMAP-Rule" id="MF_01479"/>
    </source>
</evidence>
<comment type="function">
    <text evidence="11">Acts as a transcriptional regulator. Probably redox-responsive. The apo- but not holo-form probably binds DNA.</text>
</comment>
<feature type="binding site" evidence="11">
    <location>
        <position position="9"/>
    </location>
    <ligand>
        <name>[4Fe-4S] cluster</name>
        <dbReference type="ChEBI" id="CHEBI:49883"/>
    </ligand>
</feature>
<dbReference type="HAMAP" id="MF_01479">
    <property type="entry name" value="WhiB"/>
    <property type="match status" value="1"/>
</dbReference>
<reference evidence="13 14" key="1">
    <citation type="submission" date="2024-06" db="EMBL/GenBank/DDBJ databases">
        <title>The Natural Products Discovery Center: Release of the First 8490 Sequenced Strains for Exploring Actinobacteria Biosynthetic Diversity.</title>
        <authorList>
            <person name="Kalkreuter E."/>
            <person name="Kautsar S.A."/>
            <person name="Yang D."/>
            <person name="Bader C.D."/>
            <person name="Teijaro C.N."/>
            <person name="Fluegel L."/>
            <person name="Davis C.M."/>
            <person name="Simpson J.R."/>
            <person name="Lauterbach L."/>
            <person name="Steele A.D."/>
            <person name="Gui C."/>
            <person name="Meng S."/>
            <person name="Li G."/>
            <person name="Viehrig K."/>
            <person name="Ye F."/>
            <person name="Su P."/>
            <person name="Kiefer A.F."/>
            <person name="Nichols A."/>
            <person name="Cepeda A.J."/>
            <person name="Yan W."/>
            <person name="Fan B."/>
            <person name="Jiang Y."/>
            <person name="Adhikari A."/>
            <person name="Zheng C.-J."/>
            <person name="Schuster L."/>
            <person name="Cowan T.M."/>
            <person name="Smanski M.J."/>
            <person name="Chevrette M.G."/>
            <person name="De Carvalho L.P.S."/>
            <person name="Shen B."/>
        </authorList>
    </citation>
    <scope>NUCLEOTIDE SEQUENCE [LARGE SCALE GENOMIC DNA]</scope>
    <source>
        <strain evidence="13 14">NPDC048274</strain>
    </source>
</reference>
<dbReference type="EMBL" id="JBEZLS010000032">
    <property type="protein sequence ID" value="MEU9355588.1"/>
    <property type="molecule type" value="Genomic_DNA"/>
</dbReference>
<feature type="binding site" evidence="11">
    <location>
        <position position="42"/>
    </location>
    <ligand>
        <name>[4Fe-4S] cluster</name>
        <dbReference type="ChEBI" id="CHEBI:49883"/>
    </ligand>
</feature>
<dbReference type="Proteomes" id="UP001551582">
    <property type="component" value="Unassembled WGS sequence"/>
</dbReference>
<evidence type="ECO:0000256" key="9">
    <source>
        <dbReference type="ARBA" id="ARBA00023157"/>
    </source>
</evidence>
<comment type="similarity">
    <text evidence="2 11">Belongs to the WhiB family.</text>
</comment>
<keyword evidence="7 11" id="KW-0805">Transcription regulation</keyword>
<feature type="binding site" evidence="11">
    <location>
        <position position="39"/>
    </location>
    <ligand>
        <name>[4Fe-4S] cluster</name>
        <dbReference type="ChEBI" id="CHEBI:49883"/>
    </ligand>
</feature>
<evidence type="ECO:0000256" key="3">
    <source>
        <dbReference type="ARBA" id="ARBA00022485"/>
    </source>
</evidence>
<keyword evidence="3 11" id="KW-0004">4Fe-4S</keyword>
<keyword evidence="14" id="KW-1185">Reference proteome</keyword>
<dbReference type="PROSITE" id="PS51674">
    <property type="entry name" value="4FE4S_WBL"/>
    <property type="match status" value="1"/>
</dbReference>
<sequence length="94" mass="10114">MEWRVRGFCLTDDPDLFFPIGGLNSGSAAIQTDEAKAVCRHCPVTRQCLAWAVEVGPVEGIWGGTTEGERRALRRRAARAVGAVRASRATESAA</sequence>
<gene>
    <name evidence="11" type="primary">whiB</name>
    <name evidence="13" type="ORF">AB0D65_32470</name>
</gene>
<name>A0ABV3EEK8_9ACTN</name>
<feature type="binding site" evidence="11">
    <location>
        <position position="48"/>
    </location>
    <ligand>
        <name>[4Fe-4S] cluster</name>
        <dbReference type="ChEBI" id="CHEBI:49883"/>
    </ligand>
</feature>
<dbReference type="PANTHER" id="PTHR38839">
    <property type="entry name" value="TRANSCRIPTIONAL REGULATOR WHID-RELATED"/>
    <property type="match status" value="1"/>
</dbReference>
<keyword evidence="11" id="KW-0963">Cytoplasm</keyword>
<comment type="PTM">
    <text evidence="11">The Fe-S cluster can be nitrosylated by nitric oxide (NO).</text>
</comment>
<keyword evidence="9 11" id="KW-1015">Disulfide bond</keyword>
<evidence type="ECO:0000256" key="6">
    <source>
        <dbReference type="ARBA" id="ARBA00023014"/>
    </source>
</evidence>
<evidence type="ECO:0000259" key="12">
    <source>
        <dbReference type="PROSITE" id="PS51674"/>
    </source>
</evidence>
<dbReference type="InterPro" id="IPR034768">
    <property type="entry name" value="4FE4S_WBL"/>
</dbReference>
<dbReference type="PANTHER" id="PTHR38839:SF6">
    <property type="entry name" value="TRANSCRIPTIONAL REGULATOR WHIB1"/>
    <property type="match status" value="1"/>
</dbReference>
<evidence type="ECO:0000313" key="13">
    <source>
        <dbReference type="EMBL" id="MEU9355588.1"/>
    </source>
</evidence>
<dbReference type="RefSeq" id="WP_359988647.1">
    <property type="nucleotide sequence ID" value="NZ_JBEZLS010000032.1"/>
</dbReference>
<evidence type="ECO:0000256" key="10">
    <source>
        <dbReference type="ARBA" id="ARBA00023163"/>
    </source>
</evidence>
<evidence type="ECO:0000256" key="4">
    <source>
        <dbReference type="ARBA" id="ARBA00022723"/>
    </source>
</evidence>
<keyword evidence="10 11" id="KW-0804">Transcription</keyword>
<evidence type="ECO:0000256" key="1">
    <source>
        <dbReference type="ARBA" id="ARBA00004496"/>
    </source>
</evidence>
<evidence type="ECO:0000256" key="5">
    <source>
        <dbReference type="ARBA" id="ARBA00023004"/>
    </source>
</evidence>
<keyword evidence="8 11" id="KW-0238">DNA-binding</keyword>
<protein>
    <recommendedName>
        <fullName evidence="11">Transcriptional regulator WhiB</fullName>
    </recommendedName>
</protein>
<comment type="PTM">
    <text evidence="11">Upon Fe-S cluster removal intramolecular disulfide bonds are formed.</text>
</comment>
<proteinExistence type="inferred from homology"/>
<evidence type="ECO:0000313" key="14">
    <source>
        <dbReference type="Proteomes" id="UP001551582"/>
    </source>
</evidence>
<dbReference type="Pfam" id="PF02467">
    <property type="entry name" value="Whib"/>
    <property type="match status" value="1"/>
</dbReference>
<comment type="caution">
    <text evidence="13">The sequence shown here is derived from an EMBL/GenBank/DDBJ whole genome shotgun (WGS) entry which is preliminary data.</text>
</comment>
<feature type="domain" description="4Fe-4S Wbl-type" evidence="12">
    <location>
        <begin position="8"/>
        <end position="72"/>
    </location>
</feature>
<keyword evidence="4 11" id="KW-0479">Metal-binding</keyword>
<accession>A0ABV3EEK8</accession>
<evidence type="ECO:0000256" key="2">
    <source>
        <dbReference type="ARBA" id="ARBA00006597"/>
    </source>
</evidence>
<comment type="subcellular location">
    <subcellularLocation>
        <location evidence="1 11">Cytoplasm</location>
    </subcellularLocation>
</comment>
<comment type="cofactor">
    <cofactor evidence="11">
        <name>[4Fe-4S] cluster</name>
        <dbReference type="ChEBI" id="CHEBI:49883"/>
    </cofactor>
    <text evidence="11">Binds 1 [4Fe-4S] cluster per subunit. Following nitrosylation of the [4Fe-4S] cluster binds 1 [4Fe-8(NO)] cluster per subunit.</text>
</comment>
<dbReference type="InterPro" id="IPR003482">
    <property type="entry name" value="Whib"/>
</dbReference>
<evidence type="ECO:0000256" key="8">
    <source>
        <dbReference type="ARBA" id="ARBA00023125"/>
    </source>
</evidence>
<keyword evidence="6 11" id="KW-0411">Iron-sulfur</keyword>
<evidence type="ECO:0000256" key="7">
    <source>
        <dbReference type="ARBA" id="ARBA00023015"/>
    </source>
</evidence>